<evidence type="ECO:0000256" key="1">
    <source>
        <dbReference type="SAM" id="Phobius"/>
    </source>
</evidence>
<sequence length="234" mass="25517">MGGIESKNITHDINTIVKHLMMKSMSECIISVDSETNIDIENVGADVEITHIIVEQNKAVNIKCALAAVKKANIGDKLKDELKKYSNVKGEAVLDFFSSEDSDNVEDLTESINVNIQNVDEDTLNARIKLLVNLSIKDVKGRVKIEGIDIHQTARLVAENIMDISDIADDVDTISKIVNDSTSTEESDLFSNVVGALGKIFTNPLFIIGLVAVAVIVFVVVSMKQNGMQQMGGR</sequence>
<evidence type="ECO:0000313" key="2">
    <source>
        <dbReference type="EMBL" id="QHU01804.1"/>
    </source>
</evidence>
<dbReference type="AlphaFoldDB" id="A0A6C0JDU8"/>
<reference evidence="2" key="1">
    <citation type="journal article" date="2020" name="Nature">
        <title>Giant virus diversity and host interactions through global metagenomics.</title>
        <authorList>
            <person name="Schulz F."/>
            <person name="Roux S."/>
            <person name="Paez-Espino D."/>
            <person name="Jungbluth S."/>
            <person name="Walsh D.A."/>
            <person name="Denef V.J."/>
            <person name="McMahon K.D."/>
            <person name="Konstantinidis K.T."/>
            <person name="Eloe-Fadrosh E.A."/>
            <person name="Kyrpides N.C."/>
            <person name="Woyke T."/>
        </authorList>
    </citation>
    <scope>NUCLEOTIDE SEQUENCE</scope>
    <source>
        <strain evidence="2">GVMAG-M-3300025880-56</strain>
    </source>
</reference>
<organism evidence="2">
    <name type="scientific">viral metagenome</name>
    <dbReference type="NCBI Taxonomy" id="1070528"/>
    <lineage>
        <taxon>unclassified sequences</taxon>
        <taxon>metagenomes</taxon>
        <taxon>organismal metagenomes</taxon>
    </lineage>
</organism>
<keyword evidence="1" id="KW-0472">Membrane</keyword>
<keyword evidence="1" id="KW-0812">Transmembrane</keyword>
<keyword evidence="1" id="KW-1133">Transmembrane helix</keyword>
<dbReference type="EMBL" id="MN740350">
    <property type="protein sequence ID" value="QHU01804.1"/>
    <property type="molecule type" value="Genomic_DNA"/>
</dbReference>
<protein>
    <submittedName>
        <fullName evidence="2">Uncharacterized protein</fullName>
    </submittedName>
</protein>
<feature type="transmembrane region" description="Helical" evidence="1">
    <location>
        <begin position="200"/>
        <end position="221"/>
    </location>
</feature>
<proteinExistence type="predicted"/>
<accession>A0A6C0JDU8</accession>
<name>A0A6C0JDU8_9ZZZZ</name>